<feature type="domain" description="Rhodanese" evidence="2">
    <location>
        <begin position="138"/>
        <end position="229"/>
    </location>
</feature>
<dbReference type="InterPro" id="IPR051126">
    <property type="entry name" value="Thiosulfate_sulfurtransferase"/>
</dbReference>
<evidence type="ECO:0000313" key="3">
    <source>
        <dbReference type="EMBL" id="CUS54927.1"/>
    </source>
</evidence>
<keyword evidence="3" id="KW-0808">Transferase</keyword>
<protein>
    <submittedName>
        <fullName evidence="3">Rhodanese-related sulfurtransferase</fullName>
    </submittedName>
</protein>
<sequence>MSFVSPSQLKEQIVEGKELAVVDVRSGGAFAGNHLLYAISIPLANLELEVGCLIPRLETPIVLCDDASGLADIAVVRLTEFGYTQVNILDGGIGAWEKAGYEIFSGVNVPSKAFGEFVEHKYGTPRLPAAEIKAKLDAGENIVILDSRPMKEFTSMSIPGGICCPGAELAYRVSDAVEDPQTLVVVNCAGRTRSIIGAQSLINAGIPNPVVALENGTMGWHLAGYGLDHGQVRHAPNVTENGLERSRKMADTVAKRFGVEKVSSADLERFRTQTSEITLFVLDVRSPEEYIAGHLPGSRSAPGGQLVQATDEYVGVRNARLVLVDDTGVRATMTASWLIQMGWDNVYVLDGDLVETDLETGPERREVLGLENLDVQLIKVSALNDLITEKNTVVIDLSDSLEFRAGHIPSARRASRTGLEEVLEKIGGDNLTFVLTSPDGILAKFAAAEVSHREDLEVCVLDGGIEAWTDAGYARESGDDPDAGELSEDVWYKPYQQTDAIEEAMHAYLTWEIALVEQIERDGTTRFRHFHPS</sequence>
<dbReference type="InterPro" id="IPR036873">
    <property type="entry name" value="Rhodanese-like_dom_sf"/>
</dbReference>
<keyword evidence="1" id="KW-0677">Repeat</keyword>
<dbReference type="PANTHER" id="PTHR43855">
    <property type="entry name" value="THIOSULFATE SULFURTRANSFERASE"/>
    <property type="match status" value="1"/>
</dbReference>
<dbReference type="Pfam" id="PF00581">
    <property type="entry name" value="Rhodanese"/>
    <property type="match status" value="4"/>
</dbReference>
<feature type="domain" description="Rhodanese" evidence="2">
    <location>
        <begin position="281"/>
        <end position="362"/>
    </location>
</feature>
<dbReference type="InterPro" id="IPR001763">
    <property type="entry name" value="Rhodanese-like_dom"/>
</dbReference>
<gene>
    <name evidence="3" type="ORF">MGWOODY_XGa1917</name>
</gene>
<dbReference type="GO" id="GO:0016740">
    <property type="term" value="F:transferase activity"/>
    <property type="evidence" value="ECO:0007669"/>
    <property type="project" value="UniProtKB-KW"/>
</dbReference>
<dbReference type="PANTHER" id="PTHR43855:SF1">
    <property type="entry name" value="THIOSULFATE SULFURTRANSFERASE"/>
    <property type="match status" value="1"/>
</dbReference>
<reference evidence="3" key="1">
    <citation type="submission" date="2015-10" db="EMBL/GenBank/DDBJ databases">
        <authorList>
            <person name="Gilbert D.G."/>
        </authorList>
    </citation>
    <scope>NUCLEOTIDE SEQUENCE</scope>
</reference>
<dbReference type="SMART" id="SM00450">
    <property type="entry name" value="RHOD"/>
    <property type="match status" value="4"/>
</dbReference>
<feature type="domain" description="Rhodanese" evidence="2">
    <location>
        <begin position="388"/>
        <end position="477"/>
    </location>
</feature>
<evidence type="ECO:0000259" key="2">
    <source>
        <dbReference type="PROSITE" id="PS50206"/>
    </source>
</evidence>
<dbReference type="CDD" id="cd01534">
    <property type="entry name" value="4RHOD_Repeat_3"/>
    <property type="match status" value="1"/>
</dbReference>
<dbReference type="AlphaFoldDB" id="A0A160TWQ5"/>
<organism evidence="3">
    <name type="scientific">hydrothermal vent metagenome</name>
    <dbReference type="NCBI Taxonomy" id="652676"/>
    <lineage>
        <taxon>unclassified sequences</taxon>
        <taxon>metagenomes</taxon>
        <taxon>ecological metagenomes</taxon>
    </lineage>
</organism>
<dbReference type="EMBL" id="CZRL01000106">
    <property type="protein sequence ID" value="CUS54927.1"/>
    <property type="molecule type" value="Genomic_DNA"/>
</dbReference>
<dbReference type="Gene3D" id="3.40.250.10">
    <property type="entry name" value="Rhodanese-like domain"/>
    <property type="match status" value="4"/>
</dbReference>
<dbReference type="PROSITE" id="PS50206">
    <property type="entry name" value="RHODANESE_3"/>
    <property type="match status" value="4"/>
</dbReference>
<proteinExistence type="predicted"/>
<dbReference type="SUPFAM" id="SSF52821">
    <property type="entry name" value="Rhodanese/Cell cycle control phosphatase"/>
    <property type="match status" value="4"/>
</dbReference>
<evidence type="ECO:0000256" key="1">
    <source>
        <dbReference type="ARBA" id="ARBA00022737"/>
    </source>
</evidence>
<accession>A0A160TWQ5</accession>
<name>A0A160TWQ5_9ZZZZ</name>
<feature type="domain" description="Rhodanese" evidence="2">
    <location>
        <begin position="15"/>
        <end position="105"/>
    </location>
</feature>